<name>A0A1E3BQG7_ASPCR</name>
<evidence type="ECO:0000313" key="8">
    <source>
        <dbReference type="EMBL" id="ODM23224.1"/>
    </source>
</evidence>
<dbReference type="GO" id="GO:0008270">
    <property type="term" value="F:zinc ion binding"/>
    <property type="evidence" value="ECO:0007669"/>
    <property type="project" value="InterPro"/>
</dbReference>
<dbReference type="GO" id="GO:0006351">
    <property type="term" value="P:DNA-templated transcription"/>
    <property type="evidence" value="ECO:0007669"/>
    <property type="project" value="InterPro"/>
</dbReference>
<dbReference type="Gene3D" id="4.10.240.10">
    <property type="entry name" value="Zn(2)-C6 fungal-type DNA-binding domain"/>
    <property type="match status" value="1"/>
</dbReference>
<evidence type="ECO:0000313" key="9">
    <source>
        <dbReference type="Proteomes" id="UP000094569"/>
    </source>
</evidence>
<dbReference type="GO" id="GO:0000981">
    <property type="term" value="F:DNA-binding transcription factor activity, RNA polymerase II-specific"/>
    <property type="evidence" value="ECO:0007669"/>
    <property type="project" value="InterPro"/>
</dbReference>
<dbReference type="PROSITE" id="PS00463">
    <property type="entry name" value="ZN2_CY6_FUNGAL_1"/>
    <property type="match status" value="1"/>
</dbReference>
<evidence type="ECO:0000256" key="2">
    <source>
        <dbReference type="ARBA" id="ARBA00023015"/>
    </source>
</evidence>
<evidence type="ECO:0000256" key="5">
    <source>
        <dbReference type="ARBA" id="ARBA00023242"/>
    </source>
</evidence>
<feature type="domain" description="Zn(2)-C6 fungal-type" evidence="7">
    <location>
        <begin position="27"/>
        <end position="56"/>
    </location>
</feature>
<feature type="compositionally biased region" description="Polar residues" evidence="6">
    <location>
        <begin position="137"/>
        <end position="152"/>
    </location>
</feature>
<dbReference type="PANTHER" id="PTHR46910">
    <property type="entry name" value="TRANSCRIPTION FACTOR PDR1"/>
    <property type="match status" value="1"/>
</dbReference>
<dbReference type="Proteomes" id="UP000094569">
    <property type="component" value="Unassembled WGS sequence"/>
</dbReference>
<keyword evidence="4" id="KW-0804">Transcription</keyword>
<dbReference type="PANTHER" id="PTHR46910:SF5">
    <property type="entry name" value="ZN(II)2CYS6 TRANSCRIPTION FACTOR (EUROFUNG)"/>
    <property type="match status" value="1"/>
</dbReference>
<dbReference type="InterPro" id="IPR007219">
    <property type="entry name" value="XnlR_reg_dom"/>
</dbReference>
<feature type="region of interest" description="Disordered" evidence="6">
    <location>
        <begin position="122"/>
        <end position="152"/>
    </location>
</feature>
<dbReference type="Pfam" id="PF00172">
    <property type="entry name" value="Zn_clus"/>
    <property type="match status" value="1"/>
</dbReference>
<gene>
    <name evidence="8" type="ORF">SI65_00813</name>
</gene>
<organism evidence="8 9">
    <name type="scientific">Aspergillus cristatus</name>
    <name type="common">Chinese Fuzhuan brick tea-fermentation fungus</name>
    <name type="synonym">Eurotium cristatum</name>
    <dbReference type="NCBI Taxonomy" id="573508"/>
    <lineage>
        <taxon>Eukaryota</taxon>
        <taxon>Fungi</taxon>
        <taxon>Dikarya</taxon>
        <taxon>Ascomycota</taxon>
        <taxon>Pezizomycotina</taxon>
        <taxon>Eurotiomycetes</taxon>
        <taxon>Eurotiomycetidae</taxon>
        <taxon>Eurotiales</taxon>
        <taxon>Aspergillaceae</taxon>
        <taxon>Aspergillus</taxon>
        <taxon>Aspergillus subgen. Aspergillus</taxon>
    </lineage>
</organism>
<keyword evidence="5" id="KW-0539">Nucleus</keyword>
<dbReference type="InterPro" id="IPR001138">
    <property type="entry name" value="Zn2Cys6_DnaBD"/>
</dbReference>
<evidence type="ECO:0000256" key="4">
    <source>
        <dbReference type="ARBA" id="ARBA00023163"/>
    </source>
</evidence>
<sequence length="749" mass="82872">MEEEPDVSFSRAGEDEEQNPAATEKLACHRCRQRKVKCDRVSPCSYCVKAGTQCSYATGPKPRERRQRVMVSNAYDSKLDAISRKIDELSQRMSQLSHEPIKSRTSKPLDFADSIKINQEERCSSSSFAPTPSSSSLGFTPSQGNLSYNPTGESVREVHYNSSKAEYEGESSLFAHAVFASRFLQNAINNTTNAEIAHEMEAVLDGLRAAVHSGKQQSDTLDKLYPHAKAIPPGSTTRNLPLPPIDKVFICLRMARECPQVAMLWLGDFIRPTQFSDYFIKIASPGPATEADLIIVHCGLYWLFCECSKAVTDEETKQDYDAQAFICEANLQTSMYCLQKSKPSAAWNFINSASHMIQALGLQHNVPTGIERPEEKAQKMNLFWTIYMTEKMLSLRLGRSSTFRDQDITLTCLGMERPSGSFLAELAPGWIKMASIQGRIYDDIYSPGALMQPLHIRTSRARALVAELKTAMQHAQGIHDHYEASKGQVLGLDYHEIARRSDRVIGLSMLTLIYRSIAPEKPSTSAFCEECIDAARDTLQEHDRCVAVITKARGRTVFLEAYINWTITQSPFIPFIVLFCHIIETSEASDLEHMRGLVETLESTSDSRAHNTCGKQRRLFKALYDVAAKYVEVKSRADGGQGGMSWSMAQQQYADAFAGTTSNGLGLGTLDSGGIVGAPGTNTADAPGHMGSHGEANEDGMGLVDGLVGPTAMQNTVFGDVDMEMDLSGAQLWDWFNKNQSIMRILEDT</sequence>
<dbReference type="EMBL" id="JXNT01000001">
    <property type="protein sequence ID" value="ODM23224.1"/>
    <property type="molecule type" value="Genomic_DNA"/>
</dbReference>
<keyword evidence="9" id="KW-1185">Reference proteome</keyword>
<dbReference type="Pfam" id="PF04082">
    <property type="entry name" value="Fungal_trans"/>
    <property type="match status" value="1"/>
</dbReference>
<protein>
    <recommendedName>
        <fullName evidence="7">Zn(2)-C6 fungal-type domain-containing protein</fullName>
    </recommendedName>
</protein>
<dbReference type="SUPFAM" id="SSF57701">
    <property type="entry name" value="Zn2/Cys6 DNA-binding domain"/>
    <property type="match status" value="1"/>
</dbReference>
<dbReference type="SMART" id="SM00906">
    <property type="entry name" value="Fungal_trans"/>
    <property type="match status" value="1"/>
</dbReference>
<feature type="region of interest" description="Disordered" evidence="6">
    <location>
        <begin position="1"/>
        <end position="24"/>
    </location>
</feature>
<keyword evidence="2" id="KW-0805">Transcription regulation</keyword>
<dbReference type="CDD" id="cd12148">
    <property type="entry name" value="fungal_TF_MHR"/>
    <property type="match status" value="1"/>
</dbReference>
<keyword evidence="3" id="KW-0238">DNA-binding</keyword>
<feature type="region of interest" description="Disordered" evidence="6">
    <location>
        <begin position="91"/>
        <end position="110"/>
    </location>
</feature>
<reference evidence="8 9" key="1">
    <citation type="journal article" date="2016" name="BMC Genomics">
        <title>Comparative genomic and transcriptomic analyses of the Fuzhuan brick tea-fermentation fungus Aspergillus cristatus.</title>
        <authorList>
            <person name="Ge Y."/>
            <person name="Wang Y."/>
            <person name="Liu Y."/>
            <person name="Tan Y."/>
            <person name="Ren X."/>
            <person name="Zhang X."/>
            <person name="Hyde K.D."/>
            <person name="Liu Y."/>
            <person name="Liu Z."/>
        </authorList>
    </citation>
    <scope>NUCLEOTIDE SEQUENCE [LARGE SCALE GENOMIC DNA]</scope>
    <source>
        <strain evidence="8 9">GZAAS20.1005</strain>
    </source>
</reference>
<dbReference type="AlphaFoldDB" id="A0A1E3BQG7"/>
<keyword evidence="1" id="KW-0479">Metal-binding</keyword>
<dbReference type="STRING" id="573508.A0A1E3BQG7"/>
<evidence type="ECO:0000256" key="1">
    <source>
        <dbReference type="ARBA" id="ARBA00022723"/>
    </source>
</evidence>
<comment type="caution">
    <text evidence="8">The sequence shown here is derived from an EMBL/GenBank/DDBJ whole genome shotgun (WGS) entry which is preliminary data.</text>
</comment>
<dbReference type="PROSITE" id="PS50048">
    <property type="entry name" value="ZN2_CY6_FUNGAL_2"/>
    <property type="match status" value="1"/>
</dbReference>
<dbReference type="GO" id="GO:0003677">
    <property type="term" value="F:DNA binding"/>
    <property type="evidence" value="ECO:0007669"/>
    <property type="project" value="UniProtKB-KW"/>
</dbReference>
<dbReference type="VEuPathDB" id="FungiDB:SI65_00813"/>
<evidence type="ECO:0000256" key="6">
    <source>
        <dbReference type="SAM" id="MobiDB-lite"/>
    </source>
</evidence>
<dbReference type="CDD" id="cd00067">
    <property type="entry name" value="GAL4"/>
    <property type="match status" value="1"/>
</dbReference>
<proteinExistence type="predicted"/>
<dbReference type="SMART" id="SM00066">
    <property type="entry name" value="GAL4"/>
    <property type="match status" value="1"/>
</dbReference>
<evidence type="ECO:0000259" key="7">
    <source>
        <dbReference type="PROSITE" id="PS50048"/>
    </source>
</evidence>
<evidence type="ECO:0000256" key="3">
    <source>
        <dbReference type="ARBA" id="ARBA00023125"/>
    </source>
</evidence>
<accession>A0A1E3BQG7</accession>
<dbReference type="InterPro" id="IPR050987">
    <property type="entry name" value="AtrR-like"/>
</dbReference>
<feature type="compositionally biased region" description="Low complexity" evidence="6">
    <location>
        <begin position="124"/>
        <end position="136"/>
    </location>
</feature>
<dbReference type="InterPro" id="IPR036864">
    <property type="entry name" value="Zn2-C6_fun-type_DNA-bd_sf"/>
</dbReference>
<dbReference type="OrthoDB" id="103819at2759"/>